<feature type="domain" description="Chromatin assembly factor 1 subunit A dimerization" evidence="9">
    <location>
        <begin position="280"/>
        <end position="353"/>
    </location>
</feature>
<dbReference type="OrthoDB" id="79480at2759"/>
<evidence type="ECO:0000259" key="9">
    <source>
        <dbReference type="Pfam" id="PF12253"/>
    </source>
</evidence>
<keyword evidence="5" id="KW-0234">DNA repair</keyword>
<keyword evidence="6" id="KW-0539">Nucleus</keyword>
<evidence type="ECO:0000256" key="1">
    <source>
        <dbReference type="ARBA" id="ARBA00004123"/>
    </source>
</evidence>
<dbReference type="GO" id="GO:0006334">
    <property type="term" value="P:nucleosome assembly"/>
    <property type="evidence" value="ECO:0007669"/>
    <property type="project" value="TreeGrafter"/>
</dbReference>
<accession>A0A8J2X8V7</accession>
<evidence type="ECO:0000313" key="11">
    <source>
        <dbReference type="EMBL" id="CDF90191.1"/>
    </source>
</evidence>
<evidence type="ECO:0000256" key="2">
    <source>
        <dbReference type="ARBA" id="ARBA00022705"/>
    </source>
</evidence>
<feature type="domain" description="Chromatin assembly factor 1 p150 subunit acidic region" evidence="8">
    <location>
        <begin position="73"/>
        <end position="200"/>
    </location>
</feature>
<reference evidence="12" key="1">
    <citation type="journal article" date="2013" name="Genome Announc.">
        <title>Genome sequence of the food spoilage yeast Zygosaccharomyces bailii CLIB 213(T).</title>
        <authorList>
            <person name="Galeote V."/>
            <person name="Bigey F."/>
            <person name="Devillers H."/>
            <person name="Neuveglise C."/>
            <person name="Dequin S."/>
        </authorList>
    </citation>
    <scope>NUCLEOTIDE SEQUENCE [LARGE SCALE GENOMIC DNA]</scope>
    <source>
        <strain evidence="12">CLIB 213 / ATCC 58445 / CBS 680 / CCRC 21525 / NBRC 1098 / NCYC 1416 / NRRL Y-2227</strain>
    </source>
</reference>
<dbReference type="InterPro" id="IPR048800">
    <property type="entry name" value="Cac1-like_C"/>
</dbReference>
<dbReference type="Pfam" id="PF11600">
    <property type="entry name" value="CAF1A_acidic"/>
    <property type="match status" value="1"/>
</dbReference>
<keyword evidence="4" id="KW-0143">Chaperone</keyword>
<evidence type="ECO:0000256" key="5">
    <source>
        <dbReference type="ARBA" id="ARBA00023204"/>
    </source>
</evidence>
<dbReference type="Pfam" id="PF12253">
    <property type="entry name" value="CAF1A_dimeriz"/>
    <property type="match status" value="1"/>
</dbReference>
<feature type="compositionally biased region" description="Polar residues" evidence="7">
    <location>
        <begin position="46"/>
        <end position="70"/>
    </location>
</feature>
<gene>
    <name evidence="11" type="ORF">BN860_02784g</name>
</gene>
<sequence>MTTQGSDENRTVNEAAGRQGILSFFQNTTTQEKPIEVIESEDDQPNGEQITKQQPEAQSLKGKSSSTGELVSTKKQEAQKEKERRKRQREEEKRRREQEREDEKRRREEQKEEEKRKREKRKEDQKEKREELKRRKESEKRQREEEKLKKEQEKKLKQEAKERSQARIGNFFKKVSDSSKQLNVASDYEKFFLPFYAKESVSVNITIPFSHSKLDESKNRIDMMLKRNDDDVTRWLAAGQGSIKPPQQPGYTAVTLLQQMTSKEATDEELKNLLSLIPQKYIKFYENVRPPYMGTYSKSVLLPADDPFSTKDTGYNYDYDSDLEWINEEDEEEGGGVDNLESGEEDEDEEDEEPSEGEFDGFLDAEDNINNLHSNKRKFIGPLIPTVCLRTNQDTMQEDDRCYFDMVSVQYLMADQSFPIDPLHYIKPNGESHTAPKGFSSDSQHDSYSSSSVSPEKKKAKSLISEPKDLLKLFDEVQDSTFSLGTVTEIAQKNLPFYSKQTIKNTVKQYAARSSVKGETARKWMIKDKEHWGNLRSSYDNN</sequence>
<keyword evidence="2" id="KW-0235">DNA replication</keyword>
<dbReference type="AlphaFoldDB" id="A0A8J2X8V7"/>
<evidence type="ECO:0000256" key="7">
    <source>
        <dbReference type="SAM" id="MobiDB-lite"/>
    </source>
</evidence>
<dbReference type="Pfam" id="PF21796">
    <property type="entry name" value="Cac1_C"/>
    <property type="match status" value="1"/>
</dbReference>
<feature type="compositionally biased region" description="Low complexity" evidence="7">
    <location>
        <begin position="440"/>
        <end position="454"/>
    </location>
</feature>
<dbReference type="Proteomes" id="UP000019375">
    <property type="component" value="Unassembled WGS sequence"/>
</dbReference>
<organism evidence="11 12">
    <name type="scientific">Zygosaccharomyces bailii (strain CLIB 213 / ATCC 58445 / CBS 680 / BCRC 21525 / NBRC 1098 / NCYC 1416 / NRRL Y-2227)</name>
    <dbReference type="NCBI Taxonomy" id="1333698"/>
    <lineage>
        <taxon>Eukaryota</taxon>
        <taxon>Fungi</taxon>
        <taxon>Dikarya</taxon>
        <taxon>Ascomycota</taxon>
        <taxon>Saccharomycotina</taxon>
        <taxon>Saccharomycetes</taxon>
        <taxon>Saccharomycetales</taxon>
        <taxon>Saccharomycetaceae</taxon>
        <taxon>Zygosaccharomyces</taxon>
    </lineage>
</organism>
<dbReference type="GO" id="GO:0006260">
    <property type="term" value="P:DNA replication"/>
    <property type="evidence" value="ECO:0007669"/>
    <property type="project" value="UniProtKB-KW"/>
</dbReference>
<dbReference type="PANTHER" id="PTHR15272:SF0">
    <property type="entry name" value="CHROMATIN ASSEMBLY FACTOR 1 SUBUNIT A"/>
    <property type="match status" value="1"/>
</dbReference>
<dbReference type="PANTHER" id="PTHR15272">
    <property type="entry name" value="CHROMATIN ASSEMBLY FACTOR 1 SUBUNIT A CAF-1 SUBUNIT A"/>
    <property type="match status" value="1"/>
</dbReference>
<comment type="subcellular location">
    <subcellularLocation>
        <location evidence="1">Nucleus</location>
    </subcellularLocation>
</comment>
<proteinExistence type="predicted"/>
<evidence type="ECO:0000259" key="10">
    <source>
        <dbReference type="Pfam" id="PF21796"/>
    </source>
</evidence>
<dbReference type="GO" id="GO:0033186">
    <property type="term" value="C:CAF-1 complex"/>
    <property type="evidence" value="ECO:0007669"/>
    <property type="project" value="TreeGrafter"/>
</dbReference>
<evidence type="ECO:0000256" key="6">
    <source>
        <dbReference type="ARBA" id="ARBA00023242"/>
    </source>
</evidence>
<evidence type="ECO:0000256" key="4">
    <source>
        <dbReference type="ARBA" id="ARBA00023186"/>
    </source>
</evidence>
<dbReference type="GO" id="GO:0006281">
    <property type="term" value="P:DNA repair"/>
    <property type="evidence" value="ECO:0007669"/>
    <property type="project" value="UniProtKB-KW"/>
</dbReference>
<name>A0A8J2X8V7_ZYGB2</name>
<feature type="region of interest" description="Disordered" evidence="7">
    <location>
        <begin position="1"/>
        <end position="167"/>
    </location>
</feature>
<dbReference type="InterPro" id="IPR021644">
    <property type="entry name" value="CAF-1_p150_acidic"/>
</dbReference>
<feature type="region of interest" description="Disordered" evidence="7">
    <location>
        <begin position="329"/>
        <end position="363"/>
    </location>
</feature>
<evidence type="ECO:0000259" key="8">
    <source>
        <dbReference type="Pfam" id="PF11600"/>
    </source>
</evidence>
<feature type="compositionally biased region" description="Basic and acidic residues" evidence="7">
    <location>
        <begin position="72"/>
        <end position="165"/>
    </location>
</feature>
<evidence type="ECO:0000256" key="3">
    <source>
        <dbReference type="ARBA" id="ARBA00022763"/>
    </source>
</evidence>
<feature type="region of interest" description="Disordered" evidence="7">
    <location>
        <begin position="429"/>
        <end position="461"/>
    </location>
</feature>
<feature type="domain" description="Chromatin assembly factor 1 subunit Cac1-like C-terminal" evidence="10">
    <location>
        <begin position="470"/>
        <end position="526"/>
    </location>
</feature>
<keyword evidence="3" id="KW-0227">DNA damage</keyword>
<keyword evidence="12" id="KW-1185">Reference proteome</keyword>
<evidence type="ECO:0000313" key="12">
    <source>
        <dbReference type="Proteomes" id="UP000019375"/>
    </source>
</evidence>
<protein>
    <submittedName>
        <fullName evidence="11">ZYBA0S06-02784g1_1</fullName>
    </submittedName>
</protein>
<dbReference type="InterPro" id="IPR022043">
    <property type="entry name" value="CAF1A_DD"/>
</dbReference>
<dbReference type="EMBL" id="HG316459">
    <property type="protein sequence ID" value="CDF90191.1"/>
    <property type="molecule type" value="Genomic_DNA"/>
</dbReference>
<dbReference type="GO" id="GO:0005634">
    <property type="term" value="C:nucleus"/>
    <property type="evidence" value="ECO:0007669"/>
    <property type="project" value="UniProtKB-SubCell"/>
</dbReference>